<dbReference type="Proteomes" id="UP000228380">
    <property type="component" value="Unplaced"/>
</dbReference>
<dbReference type="GO" id="GO:0006508">
    <property type="term" value="P:proteolysis"/>
    <property type="evidence" value="ECO:0007669"/>
    <property type="project" value="UniProtKB-KW"/>
</dbReference>
<comment type="similarity">
    <text evidence="1">Belongs to the peptidase C1 family.</text>
</comment>
<dbReference type="PROSITE" id="PS00139">
    <property type="entry name" value="THIOL_PROTEASE_CYS"/>
    <property type="match status" value="1"/>
</dbReference>
<keyword evidence="2" id="KW-0645">Protease</keyword>
<keyword evidence="4" id="KW-0378">Hydrolase</keyword>
<dbReference type="InterPro" id="IPR025660">
    <property type="entry name" value="Pept_his_AS"/>
</dbReference>
<evidence type="ECO:0000256" key="7">
    <source>
        <dbReference type="SAM" id="SignalP"/>
    </source>
</evidence>
<keyword evidence="5" id="KW-0788">Thiol protease</keyword>
<dbReference type="FunFam" id="3.90.70.10:FF:000023">
    <property type="entry name" value="Senescence-specific cysteine protease SAG39"/>
    <property type="match status" value="1"/>
</dbReference>
<proteinExistence type="inferred from homology"/>
<dbReference type="RefSeq" id="XP_008779806.3">
    <property type="nucleotide sequence ID" value="XM_008781584.4"/>
</dbReference>
<dbReference type="InterPro" id="IPR025661">
    <property type="entry name" value="Pept_asp_AS"/>
</dbReference>
<feature type="signal peptide" evidence="7">
    <location>
        <begin position="1"/>
        <end position="22"/>
    </location>
</feature>
<evidence type="ECO:0000313" key="11">
    <source>
        <dbReference type="RefSeq" id="XP_008779806.3"/>
    </source>
</evidence>
<dbReference type="PRINTS" id="PR00705">
    <property type="entry name" value="PAPAIN"/>
</dbReference>
<dbReference type="InterPro" id="IPR039417">
    <property type="entry name" value="Peptidase_C1A_papain-like"/>
</dbReference>
<evidence type="ECO:0000256" key="1">
    <source>
        <dbReference type="ARBA" id="ARBA00008455"/>
    </source>
</evidence>
<dbReference type="KEGG" id="pda:103699563"/>
<dbReference type="InterPro" id="IPR013128">
    <property type="entry name" value="Peptidase_C1A"/>
</dbReference>
<dbReference type="OrthoDB" id="10253408at2759"/>
<evidence type="ECO:0000256" key="3">
    <source>
        <dbReference type="ARBA" id="ARBA00022729"/>
    </source>
</evidence>
<evidence type="ECO:0000259" key="9">
    <source>
        <dbReference type="SMART" id="SM00848"/>
    </source>
</evidence>
<dbReference type="PROSITE" id="PS00640">
    <property type="entry name" value="THIOL_PROTEASE_ASN"/>
    <property type="match status" value="1"/>
</dbReference>
<keyword evidence="10" id="KW-1185">Reference proteome</keyword>
<dbReference type="AlphaFoldDB" id="A0A8B7BKP6"/>
<gene>
    <name evidence="11" type="primary">LOC103699563</name>
</gene>
<evidence type="ECO:0000256" key="2">
    <source>
        <dbReference type="ARBA" id="ARBA00022670"/>
    </source>
</evidence>
<reference evidence="11" key="1">
    <citation type="submission" date="2025-08" db="UniProtKB">
        <authorList>
            <consortium name="RefSeq"/>
        </authorList>
    </citation>
    <scope>IDENTIFICATION</scope>
    <source>
        <tissue evidence="11">Young leaves</tissue>
    </source>
</reference>
<dbReference type="SMART" id="SM00645">
    <property type="entry name" value="Pept_C1"/>
    <property type="match status" value="1"/>
</dbReference>
<dbReference type="InterPro" id="IPR013201">
    <property type="entry name" value="Prot_inhib_I29"/>
</dbReference>
<dbReference type="InterPro" id="IPR000169">
    <property type="entry name" value="Pept_cys_AS"/>
</dbReference>
<evidence type="ECO:0000256" key="6">
    <source>
        <dbReference type="ARBA" id="ARBA00023157"/>
    </source>
</evidence>
<name>A0A8B7BKP6_PHODC</name>
<dbReference type="GeneID" id="103699563"/>
<evidence type="ECO:0000256" key="5">
    <source>
        <dbReference type="ARBA" id="ARBA00022807"/>
    </source>
</evidence>
<dbReference type="GO" id="GO:0008234">
    <property type="term" value="F:cysteine-type peptidase activity"/>
    <property type="evidence" value="ECO:0007669"/>
    <property type="project" value="UniProtKB-KW"/>
</dbReference>
<dbReference type="CDD" id="cd02248">
    <property type="entry name" value="Peptidase_C1A"/>
    <property type="match status" value="1"/>
</dbReference>
<dbReference type="SUPFAM" id="SSF54001">
    <property type="entry name" value="Cysteine proteinases"/>
    <property type="match status" value="1"/>
</dbReference>
<dbReference type="InterPro" id="IPR000668">
    <property type="entry name" value="Peptidase_C1A_C"/>
</dbReference>
<organism evidence="10 11">
    <name type="scientific">Phoenix dactylifera</name>
    <name type="common">Date palm</name>
    <dbReference type="NCBI Taxonomy" id="42345"/>
    <lineage>
        <taxon>Eukaryota</taxon>
        <taxon>Viridiplantae</taxon>
        <taxon>Streptophyta</taxon>
        <taxon>Embryophyta</taxon>
        <taxon>Tracheophyta</taxon>
        <taxon>Spermatophyta</taxon>
        <taxon>Magnoliopsida</taxon>
        <taxon>Liliopsida</taxon>
        <taxon>Arecaceae</taxon>
        <taxon>Coryphoideae</taxon>
        <taxon>Phoeniceae</taxon>
        <taxon>Phoenix</taxon>
    </lineage>
</organism>
<dbReference type="PROSITE" id="PS00639">
    <property type="entry name" value="THIOL_PROTEASE_HIS"/>
    <property type="match status" value="1"/>
</dbReference>
<dbReference type="PANTHER" id="PTHR12411">
    <property type="entry name" value="CYSTEINE PROTEASE FAMILY C1-RELATED"/>
    <property type="match status" value="1"/>
</dbReference>
<feature type="chain" id="PRO_5034434498" evidence="7">
    <location>
        <begin position="23"/>
        <end position="336"/>
    </location>
</feature>
<sequence length="336" mass="36574">MAHQCFVLTLMVLGVWVSGAMARGIADEPMLRSHEQWMAQYGRVYKDAAEKERRFQIFRGNYEYIESINRAGDRKYKLGLNQFADMTNEEFKASRLGFKPMPTESTTGSFQYANLSDAPDSMDWRTKGAVTAVKNQRSCGCCWAFSSVAAIEAITEIKTGNLVSLSEQQLVDCDTNDGNKGCDGGLMTRAFQYVIDNGGITTEDNYPYKAADGTCDTNRASSSAATISGYETVPANDESSLLQAVANQPVSVGIDGSGPDFQHYSSGIFTGPCDTEMTHAVTAVGYGTAEDGTKYWLVKNSWGTTWGEMGYMRIQRDVGAPEGLCGIAKLASYPTA</sequence>
<dbReference type="Gene3D" id="3.90.70.10">
    <property type="entry name" value="Cysteine proteinases"/>
    <property type="match status" value="1"/>
</dbReference>
<dbReference type="Pfam" id="PF00112">
    <property type="entry name" value="Peptidase_C1"/>
    <property type="match status" value="1"/>
</dbReference>
<feature type="domain" description="Cathepsin propeptide inhibitor" evidence="9">
    <location>
        <begin position="34"/>
        <end position="91"/>
    </location>
</feature>
<evidence type="ECO:0000313" key="10">
    <source>
        <dbReference type="Proteomes" id="UP000228380"/>
    </source>
</evidence>
<feature type="domain" description="Peptidase C1A papain C-terminal" evidence="8">
    <location>
        <begin position="118"/>
        <end position="335"/>
    </location>
</feature>
<dbReference type="Pfam" id="PF08246">
    <property type="entry name" value="Inhibitor_I29"/>
    <property type="match status" value="1"/>
</dbReference>
<dbReference type="SMART" id="SM00848">
    <property type="entry name" value="Inhibitor_I29"/>
    <property type="match status" value="1"/>
</dbReference>
<protein>
    <submittedName>
        <fullName evidence="11">Ervatamin-B-like</fullName>
    </submittedName>
</protein>
<keyword evidence="3 7" id="KW-0732">Signal</keyword>
<evidence type="ECO:0000259" key="8">
    <source>
        <dbReference type="SMART" id="SM00645"/>
    </source>
</evidence>
<keyword evidence="6" id="KW-1015">Disulfide bond</keyword>
<evidence type="ECO:0000256" key="4">
    <source>
        <dbReference type="ARBA" id="ARBA00022801"/>
    </source>
</evidence>
<accession>A0A8B7BKP6</accession>
<dbReference type="InterPro" id="IPR038765">
    <property type="entry name" value="Papain-like_cys_pep_sf"/>
</dbReference>